<feature type="non-terminal residue" evidence="1">
    <location>
        <position position="345"/>
    </location>
</feature>
<name>A0ABP0KCN9_9DINO</name>
<proteinExistence type="predicted"/>
<evidence type="ECO:0000313" key="1">
    <source>
        <dbReference type="EMBL" id="CAK9024553.1"/>
    </source>
</evidence>
<keyword evidence="2" id="KW-1185">Reference proteome</keyword>
<comment type="caution">
    <text evidence="1">The sequence shown here is derived from an EMBL/GenBank/DDBJ whole genome shotgun (WGS) entry which is preliminary data.</text>
</comment>
<dbReference type="EMBL" id="CAXAMM010010922">
    <property type="protein sequence ID" value="CAK9024553.1"/>
    <property type="molecule type" value="Genomic_DNA"/>
</dbReference>
<dbReference type="Proteomes" id="UP001642464">
    <property type="component" value="Unassembled WGS sequence"/>
</dbReference>
<reference evidence="1 2" key="1">
    <citation type="submission" date="2024-02" db="EMBL/GenBank/DDBJ databases">
        <authorList>
            <person name="Chen Y."/>
            <person name="Shah S."/>
            <person name="Dougan E. K."/>
            <person name="Thang M."/>
            <person name="Chan C."/>
        </authorList>
    </citation>
    <scope>NUCLEOTIDE SEQUENCE [LARGE SCALE GENOMIC DNA]</scope>
</reference>
<protein>
    <submittedName>
        <fullName evidence="1">Tyr recombinase domain-containing protein</fullName>
    </submittedName>
</protein>
<accession>A0ABP0KCN9</accession>
<organism evidence="1 2">
    <name type="scientific">Durusdinium trenchii</name>
    <dbReference type="NCBI Taxonomy" id="1381693"/>
    <lineage>
        <taxon>Eukaryota</taxon>
        <taxon>Sar</taxon>
        <taxon>Alveolata</taxon>
        <taxon>Dinophyceae</taxon>
        <taxon>Suessiales</taxon>
        <taxon>Symbiodiniaceae</taxon>
        <taxon>Durusdinium</taxon>
    </lineage>
</organism>
<sequence length="345" mass="38915">LRERRVSKQIQRELEIPWKAFAVKEWTPSGRWLKDFEALGGALGAAIEDVGDRPVLLRATLGVDYRGKHMEQYLRNLQHEGARLGLVEGPGKVDWERGQRHCESRGWGYGIVDFITAENGEALTRRRRCLVVNPHGALPEAWEEFLVRAMGPAPMSSLLKPKEHHELCWTKPLRLELESGIPRDRMLPQPAGHVWWGEEREVAVIEGVRATGIQTAANLVTMGGQILCELIAREAGELNPGKAGMMPDATGAEATQILLWLRRWKRGELRRSPPSYEADTSRAGGGTGPPLRRLWRWSEAWWWAQCMDEEEEDDAYTLEFANEIKGSYAGGRTKAKTDPLKVAEK</sequence>
<evidence type="ECO:0000313" key="2">
    <source>
        <dbReference type="Proteomes" id="UP001642464"/>
    </source>
</evidence>
<gene>
    <name evidence="1" type="ORF">SCF082_LOCUS16680</name>
</gene>
<feature type="non-terminal residue" evidence="1">
    <location>
        <position position="1"/>
    </location>
</feature>